<dbReference type="RefSeq" id="WP_130542001.1">
    <property type="nucleotide sequence ID" value="NZ_CP042431.1"/>
</dbReference>
<reference evidence="3 4" key="1">
    <citation type="submission" date="2019-02" db="EMBL/GenBank/DDBJ databases">
        <title>Genomic Encyclopedia of Type Strains, Phase IV (KMG-IV): sequencing the most valuable type-strain genomes for metagenomic binning, comparative biology and taxonomic classification.</title>
        <authorList>
            <person name="Goeker M."/>
        </authorList>
    </citation>
    <scope>NUCLEOTIDE SEQUENCE [LARGE SCALE GENOMIC DNA]</scope>
    <source>
        <strain evidence="3 4">DSM 18116</strain>
    </source>
</reference>
<evidence type="ECO:0000313" key="4">
    <source>
        <dbReference type="Proteomes" id="UP000293874"/>
    </source>
</evidence>
<dbReference type="OrthoDB" id="2327485at2"/>
<dbReference type="Pfam" id="PF03572">
    <property type="entry name" value="Peptidase_S41"/>
    <property type="match status" value="1"/>
</dbReference>
<feature type="chain" id="PRO_5020709559" evidence="1">
    <location>
        <begin position="22"/>
        <end position="495"/>
    </location>
</feature>
<keyword evidence="4" id="KW-1185">Reference proteome</keyword>
<accession>A0A4Q7MWR6</accession>
<keyword evidence="1" id="KW-0732">Signal</keyword>
<comment type="caution">
    <text evidence="3">The sequence shown here is derived from an EMBL/GenBank/DDBJ whole genome shotgun (WGS) entry which is preliminary data.</text>
</comment>
<feature type="signal peptide" evidence="1">
    <location>
        <begin position="1"/>
        <end position="21"/>
    </location>
</feature>
<dbReference type="GO" id="GO:0008236">
    <property type="term" value="F:serine-type peptidase activity"/>
    <property type="evidence" value="ECO:0007669"/>
    <property type="project" value="InterPro"/>
</dbReference>
<dbReference type="GO" id="GO:0006508">
    <property type="term" value="P:proteolysis"/>
    <property type="evidence" value="ECO:0007669"/>
    <property type="project" value="InterPro"/>
</dbReference>
<evidence type="ECO:0000313" key="3">
    <source>
        <dbReference type="EMBL" id="RZS71500.1"/>
    </source>
</evidence>
<evidence type="ECO:0000256" key="1">
    <source>
        <dbReference type="SAM" id="SignalP"/>
    </source>
</evidence>
<dbReference type="Proteomes" id="UP000293874">
    <property type="component" value="Unassembled WGS sequence"/>
</dbReference>
<dbReference type="EMBL" id="SGXA01000002">
    <property type="protein sequence ID" value="RZS71500.1"/>
    <property type="molecule type" value="Genomic_DNA"/>
</dbReference>
<dbReference type="InterPro" id="IPR029045">
    <property type="entry name" value="ClpP/crotonase-like_dom_sf"/>
</dbReference>
<dbReference type="InterPro" id="IPR005151">
    <property type="entry name" value="Tail-specific_protease"/>
</dbReference>
<organism evidence="3 4">
    <name type="scientific">Pseudobacter ginsenosidimutans</name>
    <dbReference type="NCBI Taxonomy" id="661488"/>
    <lineage>
        <taxon>Bacteria</taxon>
        <taxon>Pseudomonadati</taxon>
        <taxon>Bacteroidota</taxon>
        <taxon>Chitinophagia</taxon>
        <taxon>Chitinophagales</taxon>
        <taxon>Chitinophagaceae</taxon>
        <taxon>Pseudobacter</taxon>
    </lineage>
</organism>
<sequence>MFTRRLLTFCLLFIGTGFAYGQDCTCSTAFQWMKKTFEENDAGFTYILSIKGRAAYDYHNLKIQEKVNVARSREECRLVLQEWLRFFRKGHVYIKALETEKGNETPAPAQQLDTLSIKNQFKEWPRLQIDLPEFEKYLSNKKTQDFEGIWDFPPYKIAIKKTENGYKGVLINKVSPYWESGQIKLEIIREGNELKGVGYMRDHSKAKSDQLESIGQNYLQVAGFWLKRLAPVLPTETEVQDYLTSLNTKSPFIKQLDKNTLYFRIPSFDPSQKKVIDSVLNANDKILSTMPNLIIDIRGNGGGSDFSFSNIIPYLKTNPISTVGVEYLSTSMNNKRMLDFLNKPEYKTFFSNEQKEWIKKSYDTLQKHLGEFVYLNEPIKGKEAEESFTKKVYPRQVGIIIDGDVGSTAEQFVLAAKQSKKVKFFGTPTFGALDISNMYSIKDPCNEYELGYCLSRSKRIPQYILDDRGLQPDYFISNEVPGFKWVTYVKQILEQ</sequence>
<proteinExistence type="predicted"/>
<dbReference type="AlphaFoldDB" id="A0A4Q7MWR6"/>
<dbReference type="SUPFAM" id="SSF52096">
    <property type="entry name" value="ClpP/crotonase"/>
    <property type="match status" value="1"/>
</dbReference>
<protein>
    <submittedName>
        <fullName evidence="3">Peptidase S41-like protein</fullName>
    </submittedName>
</protein>
<gene>
    <name evidence="3" type="ORF">EV199_3404</name>
</gene>
<name>A0A4Q7MWR6_9BACT</name>
<feature type="domain" description="Tail specific protease" evidence="2">
    <location>
        <begin position="260"/>
        <end position="443"/>
    </location>
</feature>
<evidence type="ECO:0000259" key="2">
    <source>
        <dbReference type="Pfam" id="PF03572"/>
    </source>
</evidence>
<dbReference type="Gene3D" id="3.90.226.10">
    <property type="entry name" value="2-enoyl-CoA Hydratase, Chain A, domain 1"/>
    <property type="match status" value="1"/>
</dbReference>